<keyword evidence="2" id="KW-1185">Reference proteome</keyword>
<evidence type="ECO:0000313" key="1">
    <source>
        <dbReference type="EMBL" id="KAK8210160.1"/>
    </source>
</evidence>
<dbReference type="Proteomes" id="UP001320706">
    <property type="component" value="Unassembled WGS sequence"/>
</dbReference>
<organism evidence="1 2">
    <name type="scientific">Zalaria obscura</name>
    <dbReference type="NCBI Taxonomy" id="2024903"/>
    <lineage>
        <taxon>Eukaryota</taxon>
        <taxon>Fungi</taxon>
        <taxon>Dikarya</taxon>
        <taxon>Ascomycota</taxon>
        <taxon>Pezizomycotina</taxon>
        <taxon>Dothideomycetes</taxon>
        <taxon>Dothideomycetidae</taxon>
        <taxon>Dothideales</taxon>
        <taxon>Zalariaceae</taxon>
        <taxon>Zalaria</taxon>
    </lineage>
</organism>
<comment type="caution">
    <text evidence="1">The sequence shown here is derived from an EMBL/GenBank/DDBJ whole genome shotgun (WGS) entry which is preliminary data.</text>
</comment>
<evidence type="ECO:0000313" key="2">
    <source>
        <dbReference type="Proteomes" id="UP001320706"/>
    </source>
</evidence>
<protein>
    <submittedName>
        <fullName evidence="1">Uncharacterized protein</fullName>
    </submittedName>
</protein>
<sequence length="1052" mass="120463">MWGGEVRTRYRRLVVFVNHLAINESRGQAVAKSSQRHPSFCELEREGLADCALQLEQAKRRQLAKRVSQCTLREILYVKDSLSCQAGVERESVGPYAGYGMCAGNEHFPIIIVGAGPVGLLIALRMGKAGIKALLLERHDDLPHTTRATVYQPVVLEGLKDMGLLDLVKDAAYLNRNGVEFRDMTGKLHATMPIGEDEYILLLGQARMARLLLNELKKYPSVEVRWNHQVVGVDQAQQNPQEVKLMVHSNDPKGDEFLLSADWVIGTDGANSSVRRTLCIPLEGFSYNEFLMIGADVYYPFDKANGWSIMNFMIDPEDWAVVIYTGEDKNGKPGGDAPPLWRVAYSEPADLSFKPEDINKRAKERTKKYTMGKEGFELARAEPYQLHQRCATQAKKGRVCLAGDALHSNNPIGGLGLTTGILDAFAYGNALVRVIDPKHPKHAGIELMTDCANTRCKAWLETTNKISVRNLKRLSSEKPEDVKEREEFFAKLKVPGFGAQAKHMMDEMRAETFNLPSVPHASTAREHFQLQKPSFAFGDTENDMSRYGGPRASTGNLPYDEAPERWDRERFERFRRAPDERETFRFSERDRPGRTDVRVEDHVDRRTARGGRFEEDDFFERKERYGPPARVRRSDRELFGDYDPREIVDRQLQPYRKVVERDVEVRRERVAPPRPGMMRRQSSLDTFDRRPMPRYSEREDYRLPPNVPIPLPRERRRFVEEDFEEIRYRDAQPQAYREVEIEREREVRRPQRSSRAKSVSASTNRSSSSESFEKISRASSPSPARVGRRGKTRMPKRLVKKQAVIDLGYPFEEEEDFIIVRRALEKEQIDEVIRISENYKESKTTTYRYDETDLPVAPPAPNEHYEALRTEWINPPSIRAPSPARSTRTRAASAVSASRTVRAPSPPPPAPIYIRETAPPLPPSAPQPLTIVLPERRERNDRDLKAEIRALEAEQRALRLERDADERRAHAHANQALEIRVREREREPEISGYEVVEYRPERERERSRPREIVLLGGGGGGGERRRSPSPARNVVRVEKDRKGRMALVRSAH</sequence>
<dbReference type="EMBL" id="JAMKPW020000016">
    <property type="protein sequence ID" value="KAK8210160.1"/>
    <property type="molecule type" value="Genomic_DNA"/>
</dbReference>
<reference evidence="1" key="1">
    <citation type="submission" date="2024-02" db="EMBL/GenBank/DDBJ databases">
        <title>Metagenome Assembled Genome of Zalaria obscura JY119.</title>
        <authorList>
            <person name="Vighnesh L."/>
            <person name="Jagadeeshwari U."/>
            <person name="Venkata Ramana C."/>
            <person name="Sasikala C."/>
        </authorList>
    </citation>
    <scope>NUCLEOTIDE SEQUENCE</scope>
    <source>
        <strain evidence="1">JY119</strain>
    </source>
</reference>
<accession>A0ACC3SEW4</accession>
<gene>
    <name evidence="1" type="ORF">M8818_003648</name>
</gene>
<proteinExistence type="predicted"/>
<name>A0ACC3SEW4_9PEZI</name>